<dbReference type="Pfam" id="PF00069">
    <property type="entry name" value="Pkinase"/>
    <property type="match status" value="1"/>
</dbReference>
<dbReference type="SMART" id="SM00220">
    <property type="entry name" value="S_TKc"/>
    <property type="match status" value="1"/>
</dbReference>
<evidence type="ECO:0000256" key="1">
    <source>
        <dbReference type="ARBA" id="ARBA00012513"/>
    </source>
</evidence>
<protein>
    <recommendedName>
        <fullName evidence="1">non-specific serine/threonine protein kinase</fullName>
        <ecNumber evidence="1">2.7.11.1</ecNumber>
    </recommendedName>
</protein>
<keyword evidence="2" id="KW-0723">Serine/threonine-protein kinase</keyword>
<dbReference type="Gene3D" id="1.10.510.10">
    <property type="entry name" value="Transferase(Phosphotransferase) domain 1"/>
    <property type="match status" value="1"/>
</dbReference>
<feature type="domain" description="Protein kinase" evidence="10">
    <location>
        <begin position="45"/>
        <end position="402"/>
    </location>
</feature>
<dbReference type="GO" id="GO:0004674">
    <property type="term" value="F:protein serine/threonine kinase activity"/>
    <property type="evidence" value="ECO:0007669"/>
    <property type="project" value="UniProtKB-KW"/>
</dbReference>
<evidence type="ECO:0000313" key="12">
    <source>
        <dbReference type="Proteomes" id="UP000234585"/>
    </source>
</evidence>
<evidence type="ECO:0000256" key="9">
    <source>
        <dbReference type="PROSITE-ProRule" id="PRU10141"/>
    </source>
</evidence>
<reference evidence="11 12" key="1">
    <citation type="submission" date="2017-12" db="EMBL/GenBank/DDBJ databases">
        <authorList>
            <consortium name="DOE Joint Genome Institute"/>
            <person name="Haridas S."/>
            <person name="Kjaerbolling I."/>
            <person name="Vesth T.C."/>
            <person name="Frisvad J.C."/>
            <person name="Nybo J.L."/>
            <person name="Theobald S."/>
            <person name="Kuo A."/>
            <person name="Bowyer P."/>
            <person name="Matsuda Y."/>
            <person name="Mondo S."/>
            <person name="Lyhne E.K."/>
            <person name="Kogle M.E."/>
            <person name="Clum A."/>
            <person name="Lipzen A."/>
            <person name="Salamov A."/>
            <person name="Ngan C.Y."/>
            <person name="Daum C."/>
            <person name="Chiniquy J."/>
            <person name="Barry K."/>
            <person name="LaButti K."/>
            <person name="Simmons B.A."/>
            <person name="Magnuson J.K."/>
            <person name="Mortensen U.H."/>
            <person name="Larsen T.O."/>
            <person name="Grigoriev I.V."/>
            <person name="Baker S.E."/>
            <person name="Andersen M.R."/>
            <person name="Nordberg H.P."/>
            <person name="Cantor M.N."/>
            <person name="Hua S.X."/>
        </authorList>
    </citation>
    <scope>NUCLEOTIDE SEQUENCE [LARGE SCALE GENOMIC DNA]</scope>
    <source>
        <strain evidence="11 12">CBS 102.13</strain>
    </source>
</reference>
<comment type="catalytic activity">
    <reaction evidence="7">
        <text>L-threonyl-[protein] + ATP = O-phospho-L-threonyl-[protein] + ADP + H(+)</text>
        <dbReference type="Rhea" id="RHEA:46608"/>
        <dbReference type="Rhea" id="RHEA-COMP:11060"/>
        <dbReference type="Rhea" id="RHEA-COMP:11605"/>
        <dbReference type="ChEBI" id="CHEBI:15378"/>
        <dbReference type="ChEBI" id="CHEBI:30013"/>
        <dbReference type="ChEBI" id="CHEBI:30616"/>
        <dbReference type="ChEBI" id="CHEBI:61977"/>
        <dbReference type="ChEBI" id="CHEBI:456216"/>
        <dbReference type="EC" id="2.7.11.1"/>
    </reaction>
</comment>
<dbReference type="InterPro" id="IPR017441">
    <property type="entry name" value="Protein_kinase_ATP_BS"/>
</dbReference>
<gene>
    <name evidence="11" type="ORF">BDW47DRAFT_135041</name>
</gene>
<sequence length="412" mass="46475">MSRCEAVAGYQSVGYNWIDGAENLEKYEPGGYHPILIGDVLHDRYRIVDKLGFGGYSTVWLAQDTRQQEYVAVKVGVSESLSLSQELKCLRALSAPPGPVRPGHEAIPVPLDEFELRGPNGVHPCYTMVPARCDLREVSFSHLFPLDVARALVGGLTRAISYMHSCGYVHGVRFNHLSIKQFYEKYGDPDTVPITSRDGTAAPLPPNVPPNAVTPLYLGIDAEDFKLHDAHVLLSDFGESYSPTTELRRGEDCHTPLAMRPPEARFAPQAPLSYPADIWSLTIAIWEILGMKALFSNEYVTEDEMVSQHIDVLGPMPTPWWERWEGRGEFFTPDGRPIEGREVWPELGQSFESGVQEYRRKWQIGVFGEEETRAILDLVRKMLVFQPGERLTIEEVLESEWMVKIELLTIYP</sequence>
<comment type="catalytic activity">
    <reaction evidence="8">
        <text>L-seryl-[protein] + ATP = O-phospho-L-seryl-[protein] + ADP + H(+)</text>
        <dbReference type="Rhea" id="RHEA:17989"/>
        <dbReference type="Rhea" id="RHEA-COMP:9863"/>
        <dbReference type="Rhea" id="RHEA-COMP:11604"/>
        <dbReference type="ChEBI" id="CHEBI:15378"/>
        <dbReference type="ChEBI" id="CHEBI:29999"/>
        <dbReference type="ChEBI" id="CHEBI:30616"/>
        <dbReference type="ChEBI" id="CHEBI:83421"/>
        <dbReference type="ChEBI" id="CHEBI:456216"/>
        <dbReference type="EC" id="2.7.11.1"/>
    </reaction>
</comment>
<dbReference type="GO" id="GO:0005737">
    <property type="term" value="C:cytoplasm"/>
    <property type="evidence" value="ECO:0007669"/>
    <property type="project" value="TreeGrafter"/>
</dbReference>
<dbReference type="InterPro" id="IPR051334">
    <property type="entry name" value="SRPK"/>
</dbReference>
<dbReference type="RefSeq" id="XP_024674167.1">
    <property type="nucleotide sequence ID" value="XM_024818231.1"/>
</dbReference>
<dbReference type="GO" id="GO:0000245">
    <property type="term" value="P:spliceosomal complex assembly"/>
    <property type="evidence" value="ECO:0007669"/>
    <property type="project" value="TreeGrafter"/>
</dbReference>
<dbReference type="GeneID" id="36525391"/>
<dbReference type="AlphaFoldDB" id="A0A2I2FHP2"/>
<dbReference type="PANTHER" id="PTHR47634">
    <property type="entry name" value="PROTEIN KINASE DOMAIN-CONTAINING PROTEIN-RELATED"/>
    <property type="match status" value="1"/>
</dbReference>
<proteinExistence type="predicted"/>
<evidence type="ECO:0000313" key="11">
    <source>
        <dbReference type="EMBL" id="PLB40155.1"/>
    </source>
</evidence>
<accession>A0A2I2FHP2</accession>
<dbReference type="PROSITE" id="PS00107">
    <property type="entry name" value="PROTEIN_KINASE_ATP"/>
    <property type="match status" value="1"/>
</dbReference>
<evidence type="ECO:0000256" key="6">
    <source>
        <dbReference type="ARBA" id="ARBA00022840"/>
    </source>
</evidence>
<dbReference type="Proteomes" id="UP000234585">
    <property type="component" value="Unassembled WGS sequence"/>
</dbReference>
<name>A0A2I2FHP2_ASPCN</name>
<dbReference type="GO" id="GO:0005634">
    <property type="term" value="C:nucleus"/>
    <property type="evidence" value="ECO:0007669"/>
    <property type="project" value="TreeGrafter"/>
</dbReference>
<evidence type="ECO:0000259" key="10">
    <source>
        <dbReference type="PROSITE" id="PS50011"/>
    </source>
</evidence>
<dbReference type="Gene3D" id="3.30.200.20">
    <property type="entry name" value="Phosphorylase Kinase, domain 1"/>
    <property type="match status" value="1"/>
</dbReference>
<dbReference type="GO" id="GO:0050684">
    <property type="term" value="P:regulation of mRNA processing"/>
    <property type="evidence" value="ECO:0007669"/>
    <property type="project" value="TreeGrafter"/>
</dbReference>
<dbReference type="InterPro" id="IPR000719">
    <property type="entry name" value="Prot_kinase_dom"/>
</dbReference>
<evidence type="ECO:0000256" key="7">
    <source>
        <dbReference type="ARBA" id="ARBA00047899"/>
    </source>
</evidence>
<dbReference type="PANTHER" id="PTHR47634:SF9">
    <property type="entry name" value="PROTEIN KINASE DOMAIN-CONTAINING PROTEIN-RELATED"/>
    <property type="match status" value="1"/>
</dbReference>
<evidence type="ECO:0000256" key="5">
    <source>
        <dbReference type="ARBA" id="ARBA00022777"/>
    </source>
</evidence>
<organism evidence="11 12">
    <name type="scientific">Aspergillus candidus</name>
    <dbReference type="NCBI Taxonomy" id="41067"/>
    <lineage>
        <taxon>Eukaryota</taxon>
        <taxon>Fungi</taxon>
        <taxon>Dikarya</taxon>
        <taxon>Ascomycota</taxon>
        <taxon>Pezizomycotina</taxon>
        <taxon>Eurotiomycetes</taxon>
        <taxon>Eurotiomycetidae</taxon>
        <taxon>Eurotiales</taxon>
        <taxon>Aspergillaceae</taxon>
        <taxon>Aspergillus</taxon>
        <taxon>Aspergillus subgen. Circumdati</taxon>
    </lineage>
</organism>
<dbReference type="GO" id="GO:0005524">
    <property type="term" value="F:ATP binding"/>
    <property type="evidence" value="ECO:0007669"/>
    <property type="project" value="UniProtKB-UniRule"/>
</dbReference>
<dbReference type="InterPro" id="IPR011009">
    <property type="entry name" value="Kinase-like_dom_sf"/>
</dbReference>
<keyword evidence="5 11" id="KW-0418">Kinase</keyword>
<dbReference type="SUPFAM" id="SSF56112">
    <property type="entry name" value="Protein kinase-like (PK-like)"/>
    <property type="match status" value="1"/>
</dbReference>
<keyword evidence="4 9" id="KW-0547">Nucleotide-binding</keyword>
<evidence type="ECO:0000256" key="3">
    <source>
        <dbReference type="ARBA" id="ARBA00022679"/>
    </source>
</evidence>
<evidence type="ECO:0000256" key="2">
    <source>
        <dbReference type="ARBA" id="ARBA00022527"/>
    </source>
</evidence>
<dbReference type="OrthoDB" id="5979581at2759"/>
<keyword evidence="3" id="KW-0808">Transferase</keyword>
<dbReference type="EC" id="2.7.11.1" evidence="1"/>
<dbReference type="PROSITE" id="PS50011">
    <property type="entry name" value="PROTEIN_KINASE_DOM"/>
    <property type="match status" value="1"/>
</dbReference>
<evidence type="ECO:0000256" key="4">
    <source>
        <dbReference type="ARBA" id="ARBA00022741"/>
    </source>
</evidence>
<keyword evidence="6 9" id="KW-0067">ATP-binding</keyword>
<evidence type="ECO:0000256" key="8">
    <source>
        <dbReference type="ARBA" id="ARBA00048679"/>
    </source>
</evidence>
<dbReference type="STRING" id="41067.A0A2I2FHP2"/>
<feature type="binding site" evidence="9">
    <location>
        <position position="74"/>
    </location>
    <ligand>
        <name>ATP</name>
        <dbReference type="ChEBI" id="CHEBI:30616"/>
    </ligand>
</feature>
<keyword evidence="12" id="KW-1185">Reference proteome</keyword>
<dbReference type="EMBL" id="KZ559125">
    <property type="protein sequence ID" value="PLB40155.1"/>
    <property type="molecule type" value="Genomic_DNA"/>
</dbReference>